<organism evidence="1">
    <name type="scientific">marine metagenome</name>
    <dbReference type="NCBI Taxonomy" id="408172"/>
    <lineage>
        <taxon>unclassified sequences</taxon>
        <taxon>metagenomes</taxon>
        <taxon>ecological metagenomes</taxon>
    </lineage>
</organism>
<feature type="non-terminal residue" evidence="1">
    <location>
        <position position="289"/>
    </location>
</feature>
<gene>
    <name evidence="1" type="ORF">METZ01_LOCUS392003</name>
</gene>
<dbReference type="AlphaFoldDB" id="A0A382UY34"/>
<proteinExistence type="predicted"/>
<protein>
    <recommendedName>
        <fullName evidence="2">N-acetyl sugar amidotransferase</fullName>
    </recommendedName>
</protein>
<name>A0A382UY34_9ZZZZ</name>
<evidence type="ECO:0000313" key="1">
    <source>
        <dbReference type="EMBL" id="SVD39149.1"/>
    </source>
</evidence>
<sequence length="289" mass="33680">DMNPILLTSGNIDWTETGRKNLENLSDEFGCDIIMSVPNRKISRIMFKKTFSEIGSPGWYQDSALYAFPVQMSIKLGIKLLVYGEDVNYTYGGKYDTETSSAILQSKNDVVKPVWDKWFEDGIISEKDLNSIKQPSMEEIKNAGLEMIYLSYFVPWNSNQNYEIAKKHGFKHLGHEYIRESSIENYDQIDSLIYLLNPFLKFPKFGHSMATDIASRWIRYGLKTREEMIPFVEEYDGQLDQGVIEKFCEFTKMSTSEFYSILDKWYNLELFEQDSYGVWHKKFKVGSNS</sequence>
<evidence type="ECO:0008006" key="2">
    <source>
        <dbReference type="Google" id="ProtNLM"/>
    </source>
</evidence>
<dbReference type="EMBL" id="UINC01147683">
    <property type="protein sequence ID" value="SVD39149.1"/>
    <property type="molecule type" value="Genomic_DNA"/>
</dbReference>
<feature type="non-terminal residue" evidence="1">
    <location>
        <position position="1"/>
    </location>
</feature>
<accession>A0A382UY34</accession>
<reference evidence="1" key="1">
    <citation type="submission" date="2018-05" db="EMBL/GenBank/DDBJ databases">
        <authorList>
            <person name="Lanie J.A."/>
            <person name="Ng W.-L."/>
            <person name="Kazmierczak K.M."/>
            <person name="Andrzejewski T.M."/>
            <person name="Davidsen T.M."/>
            <person name="Wayne K.J."/>
            <person name="Tettelin H."/>
            <person name="Glass J.I."/>
            <person name="Rusch D."/>
            <person name="Podicherti R."/>
            <person name="Tsui H.-C.T."/>
            <person name="Winkler M.E."/>
        </authorList>
    </citation>
    <scope>NUCLEOTIDE SEQUENCE</scope>
</reference>